<dbReference type="PANTHER" id="PTHR43464">
    <property type="entry name" value="METHYLTRANSFERASE"/>
    <property type="match status" value="1"/>
</dbReference>
<dbReference type="OrthoDB" id="609840at2"/>
<evidence type="ECO:0000259" key="4">
    <source>
        <dbReference type="Pfam" id="PF13649"/>
    </source>
</evidence>
<keyword evidence="3" id="KW-0949">S-adenosyl-L-methionine</keyword>
<dbReference type="AlphaFoldDB" id="A0A2L0FBN1"/>
<evidence type="ECO:0000313" key="6">
    <source>
        <dbReference type="Proteomes" id="UP000238348"/>
    </source>
</evidence>
<dbReference type="InterPro" id="IPR029063">
    <property type="entry name" value="SAM-dependent_MTases_sf"/>
</dbReference>
<reference evidence="5 6" key="1">
    <citation type="submission" date="2015-09" db="EMBL/GenBank/DDBJ databases">
        <title>Sorangium comparison.</title>
        <authorList>
            <person name="Zaburannyi N."/>
            <person name="Bunk B."/>
            <person name="Overmann J."/>
            <person name="Mueller R."/>
        </authorList>
    </citation>
    <scope>NUCLEOTIDE SEQUENCE [LARGE SCALE GENOMIC DNA]</scope>
    <source>
        <strain evidence="5 6">So ce26</strain>
    </source>
</reference>
<dbReference type="EMBL" id="CP012673">
    <property type="protein sequence ID" value="AUX48964.1"/>
    <property type="molecule type" value="Genomic_DNA"/>
</dbReference>
<organism evidence="5 6">
    <name type="scientific">Sorangium cellulosum</name>
    <name type="common">Polyangium cellulosum</name>
    <dbReference type="NCBI Taxonomy" id="56"/>
    <lineage>
        <taxon>Bacteria</taxon>
        <taxon>Pseudomonadati</taxon>
        <taxon>Myxococcota</taxon>
        <taxon>Polyangia</taxon>
        <taxon>Polyangiales</taxon>
        <taxon>Polyangiaceae</taxon>
        <taxon>Sorangium</taxon>
    </lineage>
</organism>
<name>A0A2L0FBN1_SORCE</name>
<dbReference type="CDD" id="cd02440">
    <property type="entry name" value="AdoMet_MTases"/>
    <property type="match status" value="1"/>
</dbReference>
<evidence type="ECO:0000256" key="3">
    <source>
        <dbReference type="ARBA" id="ARBA00022691"/>
    </source>
</evidence>
<dbReference type="RefSeq" id="WP_104986744.1">
    <property type="nucleotide sequence ID" value="NZ_CP012673.1"/>
</dbReference>
<keyword evidence="1" id="KW-0489">Methyltransferase</keyword>
<sequence>MTMRAPAGYEADQRRDDLSAYARYLAAMDASMRQKVALTAAHLLCEGRVADMGMGSGQGSVALAQLYPRLEVIGVDIDPTVVELARRAHRHPNLSFQLGDIAAAVFPPESLDGIFDSSVLHHVTSYGGYRHANAADALAAQVEQLSPDGVLVVRDFVDPGPGQVLLDVPADDGEGGRDPRTASTAALLERFAGEFRSLSPEPGFPLVRVEDGPSGVPAPRPGWRRYQLAHKHAAEFVLRKDYRADWEAEVKEEYTYFSQAQFEALFARLGLRVLSSTPLRNPWIVRNRFAGRFELRDAAGARLPYPPTNYLIVGEKVKAGQGVAFRLRPAESPQQFLRIEHHLDRATGQVFDLAARPHPTLDIVPFFFAGSAGETAYVLARTSYPRPIAHACREETPPLDGSGPADYLAEPIAVVQTEFPVGHTVERALERAAGVPAAAIQRMIPGTTYYPSPGGILEEVRSMLVEVEPTFVNAPSDNVSGFGTSGRIRAIEARQLLRAAQVGGLPDARLELNVYDLLARFGLPFGPWIGDDIPLASAGAGRSGSGAAAVGDNDEAAAVVQPTSLGALLARPSRRRFSRVDRSASAGFLEVRRARFEELSAAGDVVAARELEYVVPRPLGALTVATALLARSPSGEVLLGVDDDDLPAAQSFSGNSEILVAPAWRLPRSEGTLAAAEAFVRLRLQVDYGVRVGGAVELGGAYRPSAGLTPELVQPLAFVITAAAAETPAPDAAAPDLEPPSGAVRRLSWVPLTELVAGREHLPDGHLRVVALRAAHALGVAIAPPRPR</sequence>
<dbReference type="Gene3D" id="3.40.50.150">
    <property type="entry name" value="Vaccinia Virus protein VP39"/>
    <property type="match status" value="1"/>
</dbReference>
<feature type="domain" description="Methyltransferase" evidence="4">
    <location>
        <begin position="49"/>
        <end position="124"/>
    </location>
</feature>
<dbReference type="Pfam" id="PF13649">
    <property type="entry name" value="Methyltransf_25"/>
    <property type="match status" value="1"/>
</dbReference>
<accession>A0A2L0FBN1</accession>
<dbReference type="Proteomes" id="UP000238348">
    <property type="component" value="Chromosome"/>
</dbReference>
<evidence type="ECO:0000313" key="5">
    <source>
        <dbReference type="EMBL" id="AUX48964.1"/>
    </source>
</evidence>
<dbReference type="PANTHER" id="PTHR43464:SF19">
    <property type="entry name" value="UBIQUINONE BIOSYNTHESIS O-METHYLTRANSFERASE, MITOCHONDRIAL"/>
    <property type="match status" value="1"/>
</dbReference>
<dbReference type="InterPro" id="IPR041698">
    <property type="entry name" value="Methyltransf_25"/>
</dbReference>
<dbReference type="GO" id="GO:0032259">
    <property type="term" value="P:methylation"/>
    <property type="evidence" value="ECO:0007669"/>
    <property type="project" value="UniProtKB-KW"/>
</dbReference>
<gene>
    <name evidence="5" type="ORF">SOCE26_105090</name>
</gene>
<evidence type="ECO:0000256" key="1">
    <source>
        <dbReference type="ARBA" id="ARBA00022603"/>
    </source>
</evidence>
<evidence type="ECO:0000256" key="2">
    <source>
        <dbReference type="ARBA" id="ARBA00022679"/>
    </source>
</evidence>
<proteinExistence type="predicted"/>
<dbReference type="GO" id="GO:0008757">
    <property type="term" value="F:S-adenosylmethionine-dependent methyltransferase activity"/>
    <property type="evidence" value="ECO:0007669"/>
    <property type="project" value="InterPro"/>
</dbReference>
<protein>
    <recommendedName>
        <fullName evidence="4">Methyltransferase domain-containing protein</fullName>
    </recommendedName>
</protein>
<dbReference type="SUPFAM" id="SSF53335">
    <property type="entry name" value="S-adenosyl-L-methionine-dependent methyltransferases"/>
    <property type="match status" value="1"/>
</dbReference>
<keyword evidence="2" id="KW-0808">Transferase</keyword>